<name>A0A3S8UBJ8_9RHOB</name>
<evidence type="ECO:0008006" key="3">
    <source>
        <dbReference type="Google" id="ProtNLM"/>
    </source>
</evidence>
<keyword evidence="2" id="KW-1185">Reference proteome</keyword>
<dbReference type="Proteomes" id="UP000282002">
    <property type="component" value="Chromosome"/>
</dbReference>
<dbReference type="InterPro" id="IPR029063">
    <property type="entry name" value="SAM-dependent_MTases_sf"/>
</dbReference>
<evidence type="ECO:0000313" key="2">
    <source>
        <dbReference type="Proteomes" id="UP000282002"/>
    </source>
</evidence>
<dbReference type="Gene3D" id="3.40.50.150">
    <property type="entry name" value="Vaccinia Virus protein VP39"/>
    <property type="match status" value="1"/>
</dbReference>
<dbReference type="AlphaFoldDB" id="A0A3S8UBJ8"/>
<sequence>MTYELTFPPEVAAFVARHYATARMIVEYGSGGSTELAARAGVRVVTVESDKAWADQLTTHLAGISARATVHYVDIGPTKGWGRPSTWQGAGRYHRYALSVWDRPDLGEPDLVLIDGRFRAACLVAVMLRAKRPTTVLFDDYTPRAYYHAVERLAQREETIGRMARFTVTPGPIPPDMLTQVIGWFADPR</sequence>
<accession>A0A3S8UBJ8</accession>
<gene>
    <name evidence="1" type="ORF">EI545_01610</name>
</gene>
<evidence type="ECO:0000313" key="1">
    <source>
        <dbReference type="EMBL" id="AZL60976.1"/>
    </source>
</evidence>
<proteinExistence type="predicted"/>
<organism evidence="1 2">
    <name type="scientific">Tabrizicola piscis</name>
    <dbReference type="NCBI Taxonomy" id="2494374"/>
    <lineage>
        <taxon>Bacteria</taxon>
        <taxon>Pseudomonadati</taxon>
        <taxon>Pseudomonadota</taxon>
        <taxon>Alphaproteobacteria</taxon>
        <taxon>Rhodobacterales</taxon>
        <taxon>Paracoccaceae</taxon>
        <taxon>Tabrizicola</taxon>
    </lineage>
</organism>
<reference evidence="1 2" key="1">
    <citation type="submission" date="2018-12" db="EMBL/GenBank/DDBJ databases">
        <title>Complete genome sequencing of Tabrizicola sp. K13M18.</title>
        <authorList>
            <person name="Bae J.-W."/>
        </authorList>
    </citation>
    <scope>NUCLEOTIDE SEQUENCE [LARGE SCALE GENOMIC DNA]</scope>
    <source>
        <strain evidence="1 2">K13M18</strain>
    </source>
</reference>
<dbReference type="OrthoDB" id="7445868at2"/>
<dbReference type="EMBL" id="CP034328">
    <property type="protein sequence ID" value="AZL60976.1"/>
    <property type="molecule type" value="Genomic_DNA"/>
</dbReference>
<dbReference type="KEGG" id="taw:EI545_01610"/>
<protein>
    <recommendedName>
        <fullName evidence="3">Class I SAM-dependent methyltransferase</fullName>
    </recommendedName>
</protein>